<dbReference type="AlphaFoldDB" id="A0A174ME72"/>
<evidence type="ECO:0000256" key="3">
    <source>
        <dbReference type="ARBA" id="ARBA00023125"/>
    </source>
</evidence>
<organism evidence="10 13">
    <name type="scientific">Hungatella hathewayi</name>
    <dbReference type="NCBI Taxonomy" id="154046"/>
    <lineage>
        <taxon>Bacteria</taxon>
        <taxon>Bacillati</taxon>
        <taxon>Bacillota</taxon>
        <taxon>Clostridia</taxon>
        <taxon>Lachnospirales</taxon>
        <taxon>Lachnospiraceae</taxon>
        <taxon>Hungatella</taxon>
    </lineage>
</organism>
<reference evidence="14 15" key="2">
    <citation type="submission" date="2018-08" db="EMBL/GenBank/DDBJ databases">
        <title>A genome reference for cultivated species of the human gut microbiota.</title>
        <authorList>
            <person name="Zou Y."/>
            <person name="Xue W."/>
            <person name="Luo G."/>
        </authorList>
    </citation>
    <scope>NUCLEOTIDE SEQUENCE [LARGE SCALE GENOMIC DNA]</scope>
    <source>
        <strain evidence="11 14">AF19-13AC</strain>
        <strain evidence="12 15">TF05-11AC</strain>
    </source>
</reference>
<comment type="function">
    <text evidence="5">May play the central regulatory role in sporulation. It may be an element of the effector pathway responsible for the activation of sporulation genes in response to nutritional stress. Spo0A may act in concert with spo0H (a sigma factor) to control the expression of some genes that are critical to the sporulation process.</text>
</comment>
<dbReference type="GO" id="GO:0005829">
    <property type="term" value="C:cytosol"/>
    <property type="evidence" value="ECO:0007669"/>
    <property type="project" value="TreeGrafter"/>
</dbReference>
<dbReference type="EMBL" id="CYZE01000025">
    <property type="protein sequence ID" value="CUP33421.1"/>
    <property type="molecule type" value="Genomic_DNA"/>
</dbReference>
<evidence type="ECO:0000256" key="5">
    <source>
        <dbReference type="ARBA" id="ARBA00024867"/>
    </source>
</evidence>
<dbReference type="EMBL" id="QTJW01000020">
    <property type="protein sequence ID" value="RGD67958.1"/>
    <property type="molecule type" value="Genomic_DNA"/>
</dbReference>
<dbReference type="Gene3D" id="1.10.10.10">
    <property type="entry name" value="Winged helix-like DNA-binding domain superfamily/Winged helix DNA-binding domain"/>
    <property type="match status" value="1"/>
</dbReference>
<dbReference type="RefSeq" id="WP_002600532.1">
    <property type="nucleotide sequence ID" value="NZ_CABIXC010000025.1"/>
</dbReference>
<evidence type="ECO:0000313" key="15">
    <source>
        <dbReference type="Proteomes" id="UP000261257"/>
    </source>
</evidence>
<feature type="domain" description="OmpR/PhoB-type" evidence="9">
    <location>
        <begin position="126"/>
        <end position="223"/>
    </location>
</feature>
<dbReference type="GO" id="GO:0000976">
    <property type="term" value="F:transcription cis-regulatory region binding"/>
    <property type="evidence" value="ECO:0007669"/>
    <property type="project" value="TreeGrafter"/>
</dbReference>
<dbReference type="PROSITE" id="PS50110">
    <property type="entry name" value="RESPONSE_REGULATORY"/>
    <property type="match status" value="1"/>
</dbReference>
<evidence type="ECO:0000256" key="1">
    <source>
        <dbReference type="ARBA" id="ARBA00018672"/>
    </source>
</evidence>
<evidence type="ECO:0000313" key="12">
    <source>
        <dbReference type="EMBL" id="RGL94781.1"/>
    </source>
</evidence>
<evidence type="ECO:0000256" key="4">
    <source>
        <dbReference type="ARBA" id="ARBA00023163"/>
    </source>
</evidence>
<dbReference type="OrthoDB" id="9790442at2"/>
<keyword evidence="3 7" id="KW-0238">DNA-binding</keyword>
<dbReference type="SMART" id="SM00862">
    <property type="entry name" value="Trans_reg_C"/>
    <property type="match status" value="1"/>
</dbReference>
<evidence type="ECO:0000256" key="2">
    <source>
        <dbReference type="ARBA" id="ARBA00023015"/>
    </source>
</evidence>
<dbReference type="SUPFAM" id="SSF46894">
    <property type="entry name" value="C-terminal effector domain of the bipartite response regulators"/>
    <property type="match status" value="1"/>
</dbReference>
<feature type="DNA-binding region" description="OmpR/PhoB-type" evidence="7">
    <location>
        <begin position="126"/>
        <end position="223"/>
    </location>
</feature>
<evidence type="ECO:0000259" key="8">
    <source>
        <dbReference type="PROSITE" id="PS50110"/>
    </source>
</evidence>
<sequence>MYKILIVEDDEVIGRTVQNHLREWGYEAACVKDLKHVLAEFAAFEPHLVLMDILLPYFNGCYWCGEIRKLSNVPVIFLSSASDNMNIIMAVSMGGDDFIAKPFDLNVMTAKVQAMLRRTYDFAGDHHLIEHGGAVLNINDATLTYQETKVELTKNEFRILKLLMEQAGRTVSREEVMTRLWETDSYVDDNTLTVNVNRLRKKLDGVGLEDFIVTKKGMGYMVK</sequence>
<dbReference type="Proteomes" id="UP000261023">
    <property type="component" value="Unassembled WGS sequence"/>
</dbReference>
<feature type="domain" description="Response regulatory" evidence="8">
    <location>
        <begin position="3"/>
        <end position="116"/>
    </location>
</feature>
<dbReference type="Pfam" id="PF00486">
    <property type="entry name" value="Trans_reg_C"/>
    <property type="match status" value="1"/>
</dbReference>
<dbReference type="GO" id="GO:0032993">
    <property type="term" value="C:protein-DNA complex"/>
    <property type="evidence" value="ECO:0007669"/>
    <property type="project" value="TreeGrafter"/>
</dbReference>
<dbReference type="SMART" id="SM00448">
    <property type="entry name" value="REC"/>
    <property type="match status" value="1"/>
</dbReference>
<evidence type="ECO:0000313" key="10">
    <source>
        <dbReference type="EMBL" id="CUP33421.1"/>
    </source>
</evidence>
<keyword evidence="6" id="KW-0597">Phosphoprotein</keyword>
<dbReference type="PANTHER" id="PTHR48111">
    <property type="entry name" value="REGULATOR OF RPOS"/>
    <property type="match status" value="1"/>
</dbReference>
<dbReference type="SUPFAM" id="SSF52172">
    <property type="entry name" value="CheY-like"/>
    <property type="match status" value="1"/>
</dbReference>
<dbReference type="InterPro" id="IPR001789">
    <property type="entry name" value="Sig_transdc_resp-reg_receiver"/>
</dbReference>
<evidence type="ECO:0000313" key="11">
    <source>
        <dbReference type="EMBL" id="RGD67958.1"/>
    </source>
</evidence>
<gene>
    <name evidence="10" type="primary">graR</name>
    <name evidence="11" type="ORF">DWX31_24695</name>
    <name evidence="12" type="ORF">DXC39_28665</name>
    <name evidence="10" type="ORF">ERS852407_05633</name>
</gene>
<evidence type="ECO:0000313" key="13">
    <source>
        <dbReference type="Proteomes" id="UP000095651"/>
    </source>
</evidence>
<evidence type="ECO:0000313" key="14">
    <source>
        <dbReference type="Proteomes" id="UP000261023"/>
    </source>
</evidence>
<dbReference type="PROSITE" id="PS51755">
    <property type="entry name" value="OMPR_PHOB"/>
    <property type="match status" value="1"/>
</dbReference>
<dbReference type="CDD" id="cd00383">
    <property type="entry name" value="trans_reg_C"/>
    <property type="match status" value="1"/>
</dbReference>
<proteinExistence type="predicted"/>
<dbReference type="EMBL" id="QSSQ01000049">
    <property type="protein sequence ID" value="RGL94781.1"/>
    <property type="molecule type" value="Genomic_DNA"/>
</dbReference>
<dbReference type="GO" id="GO:0000156">
    <property type="term" value="F:phosphorelay response regulator activity"/>
    <property type="evidence" value="ECO:0007669"/>
    <property type="project" value="TreeGrafter"/>
</dbReference>
<dbReference type="InterPro" id="IPR001867">
    <property type="entry name" value="OmpR/PhoB-type_DNA-bd"/>
</dbReference>
<dbReference type="GO" id="GO:0006355">
    <property type="term" value="P:regulation of DNA-templated transcription"/>
    <property type="evidence" value="ECO:0007669"/>
    <property type="project" value="InterPro"/>
</dbReference>
<protein>
    <recommendedName>
        <fullName evidence="1">Stage 0 sporulation protein A homolog</fullName>
    </recommendedName>
</protein>
<evidence type="ECO:0000256" key="7">
    <source>
        <dbReference type="PROSITE-ProRule" id="PRU01091"/>
    </source>
</evidence>
<dbReference type="Proteomes" id="UP000261257">
    <property type="component" value="Unassembled WGS sequence"/>
</dbReference>
<feature type="modified residue" description="4-aspartylphosphate" evidence="6">
    <location>
        <position position="52"/>
    </location>
</feature>
<evidence type="ECO:0000259" key="9">
    <source>
        <dbReference type="PROSITE" id="PS51755"/>
    </source>
</evidence>
<dbReference type="InterPro" id="IPR039420">
    <property type="entry name" value="WalR-like"/>
</dbReference>
<dbReference type="Gene3D" id="3.40.50.2300">
    <property type="match status" value="1"/>
</dbReference>
<dbReference type="CDD" id="cd18159">
    <property type="entry name" value="REC_OmpR_NsrR-like"/>
    <property type="match status" value="1"/>
</dbReference>
<keyword evidence="2" id="KW-0805">Transcription regulation</keyword>
<evidence type="ECO:0000256" key="6">
    <source>
        <dbReference type="PROSITE-ProRule" id="PRU00169"/>
    </source>
</evidence>
<reference evidence="10 13" key="1">
    <citation type="submission" date="2015-09" db="EMBL/GenBank/DDBJ databases">
        <authorList>
            <consortium name="Pathogen Informatics"/>
        </authorList>
    </citation>
    <scope>NUCLEOTIDE SEQUENCE [LARGE SCALE GENOMIC DNA]</scope>
    <source>
        <strain evidence="10 13">2789STDY5608850</strain>
    </source>
</reference>
<dbReference type="Proteomes" id="UP000095651">
    <property type="component" value="Unassembled WGS sequence"/>
</dbReference>
<dbReference type="InterPro" id="IPR016032">
    <property type="entry name" value="Sig_transdc_resp-reg_C-effctor"/>
</dbReference>
<accession>A0A174ME72</accession>
<dbReference type="InterPro" id="IPR036388">
    <property type="entry name" value="WH-like_DNA-bd_sf"/>
</dbReference>
<dbReference type="Pfam" id="PF00072">
    <property type="entry name" value="Response_reg"/>
    <property type="match status" value="1"/>
</dbReference>
<keyword evidence="4" id="KW-0804">Transcription</keyword>
<name>A0A174ME72_9FIRM</name>
<dbReference type="PANTHER" id="PTHR48111:SF43">
    <property type="entry name" value="STAGE 0 SPORULATION PROTEIN A HOMOLOG"/>
    <property type="match status" value="1"/>
</dbReference>
<dbReference type="InterPro" id="IPR011006">
    <property type="entry name" value="CheY-like_superfamily"/>
</dbReference>